<keyword evidence="1" id="KW-1133">Transmembrane helix</keyword>
<keyword evidence="1" id="KW-0472">Membrane</keyword>
<name>A0A974DBF7_XENLA</name>
<keyword evidence="1" id="KW-0812">Transmembrane</keyword>
<dbReference type="Proteomes" id="UP000694892">
    <property type="component" value="Chromosome 3L"/>
</dbReference>
<evidence type="ECO:0000313" key="2">
    <source>
        <dbReference type="EMBL" id="OCT88270.1"/>
    </source>
</evidence>
<gene>
    <name evidence="2" type="ORF">XELAEV_18016904mg</name>
</gene>
<dbReference type="AlphaFoldDB" id="A0A974DBF7"/>
<accession>A0A974DBF7</accession>
<dbReference type="EMBL" id="CM004470">
    <property type="protein sequence ID" value="OCT88270.1"/>
    <property type="molecule type" value="Genomic_DNA"/>
</dbReference>
<sequence length="99" mass="11283">MAMFYSFFFFFFFFFFFYINGWHMDNQGSRAMSIVGVVVQSLKSVCVAGNIYLGLTLSALVCFLFLLFGANIDCCETCKFRNPGAGTLHDEQNKIYCTV</sequence>
<protein>
    <submittedName>
        <fullName evidence="2">Uncharacterized protein</fullName>
    </submittedName>
</protein>
<evidence type="ECO:0000256" key="1">
    <source>
        <dbReference type="SAM" id="Phobius"/>
    </source>
</evidence>
<proteinExistence type="predicted"/>
<organism evidence="2 3">
    <name type="scientific">Xenopus laevis</name>
    <name type="common">African clawed frog</name>
    <dbReference type="NCBI Taxonomy" id="8355"/>
    <lineage>
        <taxon>Eukaryota</taxon>
        <taxon>Metazoa</taxon>
        <taxon>Chordata</taxon>
        <taxon>Craniata</taxon>
        <taxon>Vertebrata</taxon>
        <taxon>Euteleostomi</taxon>
        <taxon>Amphibia</taxon>
        <taxon>Batrachia</taxon>
        <taxon>Anura</taxon>
        <taxon>Pipoidea</taxon>
        <taxon>Pipidae</taxon>
        <taxon>Xenopodinae</taxon>
        <taxon>Xenopus</taxon>
        <taxon>Xenopus</taxon>
    </lineage>
</organism>
<feature type="transmembrane region" description="Helical" evidence="1">
    <location>
        <begin position="45"/>
        <end position="68"/>
    </location>
</feature>
<feature type="transmembrane region" description="Helical" evidence="1">
    <location>
        <begin position="6"/>
        <end position="24"/>
    </location>
</feature>
<reference evidence="3" key="1">
    <citation type="journal article" date="2016" name="Nature">
        <title>Genome evolution in the allotetraploid frog Xenopus laevis.</title>
        <authorList>
            <person name="Session A.M."/>
            <person name="Uno Y."/>
            <person name="Kwon T."/>
            <person name="Chapman J.A."/>
            <person name="Toyoda A."/>
            <person name="Takahashi S."/>
            <person name="Fukui A."/>
            <person name="Hikosaka A."/>
            <person name="Suzuki A."/>
            <person name="Kondo M."/>
            <person name="van Heeringen S.J."/>
            <person name="Quigley I."/>
            <person name="Heinz S."/>
            <person name="Ogino H."/>
            <person name="Ochi H."/>
            <person name="Hellsten U."/>
            <person name="Lyons J.B."/>
            <person name="Simakov O."/>
            <person name="Putnam N."/>
            <person name="Stites J."/>
            <person name="Kuroki Y."/>
            <person name="Tanaka T."/>
            <person name="Michiue T."/>
            <person name="Watanabe M."/>
            <person name="Bogdanovic O."/>
            <person name="Lister R."/>
            <person name="Georgiou G."/>
            <person name="Paranjpe S.S."/>
            <person name="van Kruijsbergen I."/>
            <person name="Shu S."/>
            <person name="Carlson J."/>
            <person name="Kinoshita T."/>
            <person name="Ohta Y."/>
            <person name="Mawaribuchi S."/>
            <person name="Jenkins J."/>
            <person name="Grimwood J."/>
            <person name="Schmutz J."/>
            <person name="Mitros T."/>
            <person name="Mozaffari S.V."/>
            <person name="Suzuki Y."/>
            <person name="Haramoto Y."/>
            <person name="Yamamoto T.S."/>
            <person name="Takagi C."/>
            <person name="Heald R."/>
            <person name="Miller K."/>
            <person name="Haudenschild C."/>
            <person name="Kitzman J."/>
            <person name="Nakayama T."/>
            <person name="Izutsu Y."/>
            <person name="Robert J."/>
            <person name="Fortriede J."/>
            <person name="Burns K."/>
            <person name="Lotay V."/>
            <person name="Karimi K."/>
            <person name="Yasuoka Y."/>
            <person name="Dichmann D.S."/>
            <person name="Flajnik M.F."/>
            <person name="Houston D.W."/>
            <person name="Shendure J."/>
            <person name="DuPasquier L."/>
            <person name="Vize P.D."/>
            <person name="Zorn A.M."/>
            <person name="Ito M."/>
            <person name="Marcotte E.M."/>
            <person name="Wallingford J.B."/>
            <person name="Ito Y."/>
            <person name="Asashima M."/>
            <person name="Ueno N."/>
            <person name="Matsuda Y."/>
            <person name="Veenstra G.J."/>
            <person name="Fujiyama A."/>
            <person name="Harland R.M."/>
            <person name="Taira M."/>
            <person name="Rokhsar D.S."/>
        </authorList>
    </citation>
    <scope>NUCLEOTIDE SEQUENCE [LARGE SCALE GENOMIC DNA]</scope>
    <source>
        <strain evidence="3">J</strain>
    </source>
</reference>
<evidence type="ECO:0000313" key="3">
    <source>
        <dbReference type="Proteomes" id="UP000694892"/>
    </source>
</evidence>